<comment type="caution">
    <text evidence="6">The sequence shown here is derived from an EMBL/GenBank/DDBJ whole genome shotgun (WGS) entry which is preliminary data.</text>
</comment>
<dbReference type="Gene3D" id="1.25.40.20">
    <property type="entry name" value="Ankyrin repeat-containing domain"/>
    <property type="match status" value="1"/>
</dbReference>
<keyword evidence="1" id="KW-0677">Repeat</keyword>
<dbReference type="PANTHER" id="PTHR24198:SF165">
    <property type="entry name" value="ANKYRIN REPEAT-CONTAINING PROTEIN-RELATED"/>
    <property type="match status" value="1"/>
</dbReference>
<accession>A0A317XDG8</accession>
<dbReference type="RefSeq" id="XP_025473340.1">
    <property type="nucleotide sequence ID" value="XM_025613043.1"/>
</dbReference>
<evidence type="ECO:0000256" key="3">
    <source>
        <dbReference type="PROSITE-ProRule" id="PRU00023"/>
    </source>
</evidence>
<evidence type="ECO:0000256" key="1">
    <source>
        <dbReference type="ARBA" id="ARBA00022737"/>
    </source>
</evidence>
<dbReference type="OrthoDB" id="366390at2759"/>
<dbReference type="InterPro" id="IPR036047">
    <property type="entry name" value="F-box-like_dom_sf"/>
</dbReference>
<evidence type="ECO:0000256" key="4">
    <source>
        <dbReference type="SAM" id="MobiDB-lite"/>
    </source>
</evidence>
<dbReference type="SUPFAM" id="SSF81383">
    <property type="entry name" value="F-box domain"/>
    <property type="match status" value="1"/>
</dbReference>
<sequence>MRLSCHYRPSYSTPLSLSGEPFSMSESSPEAQDQEKGLDRLPTELFLLCSRYMDRNDLACLMRTCRMFRDTLGDTIYREHALPSEDCYKEWCSHDSEGKTHGNKGNTSKKVFKMRDNFEMPYEPLATAISDGNYDLVRRFMKAGVNPNAVSLNSISMLHIAIQEHRFEITQLMLDSGADPNIECLVTKQLALDFVTQRHKQAYAWVELLLTYGANFTRTETFEWLCKTGREDFIRRAFNNGTDVVDLSDSMHILRSWRLAQAMSFSSLMMIETLLDLEPRLTRINQYGDGLSLLHLALERHRPDVALMLIGRQFKIFTRKDPSFVRHVKCLYTRIARALERNRDSDPAWTKNAEDLLDICDQEAWESGFNQPDRCLSIRIWKSFDVSSLALDILEYSPSPYTELPVSSILHVHYLEEYLEE</sequence>
<dbReference type="SMART" id="SM00248">
    <property type="entry name" value="ANK"/>
    <property type="match status" value="3"/>
</dbReference>
<feature type="repeat" description="ANK" evidence="3">
    <location>
        <begin position="153"/>
        <end position="185"/>
    </location>
</feature>
<evidence type="ECO:0000259" key="5">
    <source>
        <dbReference type="Pfam" id="PF00646"/>
    </source>
</evidence>
<dbReference type="InterPro" id="IPR002110">
    <property type="entry name" value="Ankyrin_rpt"/>
</dbReference>
<evidence type="ECO:0000313" key="7">
    <source>
        <dbReference type="Proteomes" id="UP000246702"/>
    </source>
</evidence>
<dbReference type="SUPFAM" id="SSF48403">
    <property type="entry name" value="Ankyrin repeat"/>
    <property type="match status" value="1"/>
</dbReference>
<dbReference type="Pfam" id="PF00646">
    <property type="entry name" value="F-box"/>
    <property type="match status" value="1"/>
</dbReference>
<name>A0A317XDG8_9EURO</name>
<dbReference type="Pfam" id="PF12796">
    <property type="entry name" value="Ank_2"/>
    <property type="match status" value="1"/>
</dbReference>
<dbReference type="InterPro" id="IPR001810">
    <property type="entry name" value="F-box_dom"/>
</dbReference>
<feature type="domain" description="F-box" evidence="5">
    <location>
        <begin position="38"/>
        <end position="72"/>
    </location>
</feature>
<organism evidence="6 7">
    <name type="scientific">Aspergillus sclerotioniger CBS 115572</name>
    <dbReference type="NCBI Taxonomy" id="1450535"/>
    <lineage>
        <taxon>Eukaryota</taxon>
        <taxon>Fungi</taxon>
        <taxon>Dikarya</taxon>
        <taxon>Ascomycota</taxon>
        <taxon>Pezizomycotina</taxon>
        <taxon>Eurotiomycetes</taxon>
        <taxon>Eurotiomycetidae</taxon>
        <taxon>Eurotiales</taxon>
        <taxon>Aspergillaceae</taxon>
        <taxon>Aspergillus</taxon>
        <taxon>Aspergillus subgen. Circumdati</taxon>
    </lineage>
</organism>
<dbReference type="InterPro" id="IPR036770">
    <property type="entry name" value="Ankyrin_rpt-contain_sf"/>
</dbReference>
<evidence type="ECO:0000256" key="2">
    <source>
        <dbReference type="ARBA" id="ARBA00023043"/>
    </source>
</evidence>
<dbReference type="AlphaFoldDB" id="A0A317XDG8"/>
<keyword evidence="7" id="KW-1185">Reference proteome</keyword>
<evidence type="ECO:0000313" key="6">
    <source>
        <dbReference type="EMBL" id="PWY96579.1"/>
    </source>
</evidence>
<dbReference type="PROSITE" id="PS50297">
    <property type="entry name" value="ANK_REP_REGION"/>
    <property type="match status" value="1"/>
</dbReference>
<dbReference type="CDD" id="cd09917">
    <property type="entry name" value="F-box_SF"/>
    <property type="match status" value="1"/>
</dbReference>
<dbReference type="PROSITE" id="PS50088">
    <property type="entry name" value="ANK_REPEAT"/>
    <property type="match status" value="1"/>
</dbReference>
<dbReference type="STRING" id="1450535.A0A317XDG8"/>
<dbReference type="GeneID" id="37115186"/>
<dbReference type="Proteomes" id="UP000246702">
    <property type="component" value="Unassembled WGS sequence"/>
</dbReference>
<feature type="region of interest" description="Disordered" evidence="4">
    <location>
        <begin position="1"/>
        <end position="36"/>
    </location>
</feature>
<keyword evidence="2 3" id="KW-0040">ANK repeat</keyword>
<gene>
    <name evidence="6" type="ORF">BO94DRAFT_541383</name>
</gene>
<dbReference type="PANTHER" id="PTHR24198">
    <property type="entry name" value="ANKYRIN REPEAT AND PROTEIN KINASE DOMAIN-CONTAINING PROTEIN"/>
    <property type="match status" value="1"/>
</dbReference>
<dbReference type="EMBL" id="MSFK01000001">
    <property type="protein sequence ID" value="PWY96579.1"/>
    <property type="molecule type" value="Genomic_DNA"/>
</dbReference>
<reference evidence="6 7" key="1">
    <citation type="submission" date="2016-12" db="EMBL/GenBank/DDBJ databases">
        <title>The genomes of Aspergillus section Nigri reveals drivers in fungal speciation.</title>
        <authorList>
            <consortium name="DOE Joint Genome Institute"/>
            <person name="Vesth T.C."/>
            <person name="Nybo J."/>
            <person name="Theobald S."/>
            <person name="Brandl J."/>
            <person name="Frisvad J.C."/>
            <person name="Nielsen K.F."/>
            <person name="Lyhne E.K."/>
            <person name="Kogle M.E."/>
            <person name="Kuo A."/>
            <person name="Riley R."/>
            <person name="Clum A."/>
            <person name="Nolan M."/>
            <person name="Lipzen A."/>
            <person name="Salamov A."/>
            <person name="Henrissat B."/>
            <person name="Wiebenga A."/>
            <person name="De Vries R.P."/>
            <person name="Grigoriev I.V."/>
            <person name="Mortensen U.H."/>
            <person name="Andersen M.R."/>
            <person name="Baker S.E."/>
        </authorList>
    </citation>
    <scope>NUCLEOTIDE SEQUENCE [LARGE SCALE GENOMIC DNA]</scope>
    <source>
        <strain evidence="6 7">CBS 115572</strain>
    </source>
</reference>
<proteinExistence type="predicted"/>
<protein>
    <submittedName>
        <fullName evidence="6">Ankyrin</fullName>
    </submittedName>
</protein>